<proteinExistence type="predicted"/>
<evidence type="ECO:0000256" key="1">
    <source>
        <dbReference type="SAM" id="MobiDB-lite"/>
    </source>
</evidence>
<comment type="caution">
    <text evidence="2">The sequence shown here is derived from an EMBL/GenBank/DDBJ whole genome shotgun (WGS) entry which is preliminary data.</text>
</comment>
<dbReference type="Pfam" id="PF10906">
    <property type="entry name" value="Mrx7"/>
    <property type="match status" value="1"/>
</dbReference>
<dbReference type="Proteomes" id="UP001583186">
    <property type="component" value="Unassembled WGS sequence"/>
</dbReference>
<gene>
    <name evidence="2" type="ORF">Sste5346_009907</name>
</gene>
<evidence type="ECO:0000313" key="3">
    <source>
        <dbReference type="Proteomes" id="UP001583186"/>
    </source>
</evidence>
<name>A0ABR3YHV6_9PEZI</name>
<keyword evidence="3" id="KW-1185">Reference proteome</keyword>
<reference evidence="2 3" key="1">
    <citation type="journal article" date="2024" name="IMA Fungus">
        <title>IMA Genome - F19 : A genome assembly and annotation guide to empower mycologists, including annotated draft genome sequences of Ceratocystis pirilliformis, Diaporthe australafricana, Fusarium ophioides, Paecilomyces lecythidis, and Sporothrix stenoceras.</title>
        <authorList>
            <person name="Aylward J."/>
            <person name="Wilson A.M."/>
            <person name="Visagie C.M."/>
            <person name="Spraker J."/>
            <person name="Barnes I."/>
            <person name="Buitendag C."/>
            <person name="Ceriani C."/>
            <person name="Del Mar Angel L."/>
            <person name="du Plessis D."/>
            <person name="Fuchs T."/>
            <person name="Gasser K."/>
            <person name="Kramer D."/>
            <person name="Li W."/>
            <person name="Munsamy K."/>
            <person name="Piso A."/>
            <person name="Price J.L."/>
            <person name="Sonnekus B."/>
            <person name="Thomas C."/>
            <person name="van der Nest A."/>
            <person name="van Dijk A."/>
            <person name="van Heerden A."/>
            <person name="van Vuuren N."/>
            <person name="Yilmaz N."/>
            <person name="Duong T.A."/>
            <person name="van der Merwe N.A."/>
            <person name="Wingfield M.J."/>
            <person name="Wingfield B.D."/>
        </authorList>
    </citation>
    <scope>NUCLEOTIDE SEQUENCE [LARGE SCALE GENOMIC DNA]</scope>
    <source>
        <strain evidence="2 3">CMW 5346</strain>
    </source>
</reference>
<accession>A0ABR3YHV6</accession>
<protein>
    <submittedName>
        <fullName evidence="2">Uncharacterized protein</fullName>
    </submittedName>
</protein>
<feature type="compositionally biased region" description="Basic and acidic residues" evidence="1">
    <location>
        <begin position="42"/>
        <end position="57"/>
    </location>
</feature>
<evidence type="ECO:0000313" key="2">
    <source>
        <dbReference type="EMBL" id="KAL1887903.1"/>
    </source>
</evidence>
<feature type="region of interest" description="Disordered" evidence="1">
    <location>
        <begin position="42"/>
        <end position="96"/>
    </location>
</feature>
<organism evidence="2 3">
    <name type="scientific">Sporothrix stenoceras</name>
    <dbReference type="NCBI Taxonomy" id="5173"/>
    <lineage>
        <taxon>Eukaryota</taxon>
        <taxon>Fungi</taxon>
        <taxon>Dikarya</taxon>
        <taxon>Ascomycota</taxon>
        <taxon>Pezizomycotina</taxon>
        <taxon>Sordariomycetes</taxon>
        <taxon>Sordariomycetidae</taxon>
        <taxon>Ophiostomatales</taxon>
        <taxon>Ophiostomataceae</taxon>
        <taxon>Sporothrix</taxon>
    </lineage>
</organism>
<dbReference type="InterPro" id="IPR020301">
    <property type="entry name" value="Mrx7"/>
</dbReference>
<dbReference type="EMBL" id="JAWCUI010000105">
    <property type="protein sequence ID" value="KAL1887903.1"/>
    <property type="molecule type" value="Genomic_DNA"/>
</dbReference>
<sequence length="96" mass="10595">MAPWSLIVRAVMAMEDIFVQKLLASPGFHGIVRRIHRGVHEARYGRDPNEPLRKGEATADPNKGSGGGGSRGFLSHFVEELQNQARGTTTKDVRKK</sequence>